<gene>
    <name evidence="2" type="ORF">POL58_31135</name>
</gene>
<dbReference type="CDD" id="cd02440">
    <property type="entry name" value="AdoMet_MTases"/>
    <property type="match status" value="1"/>
</dbReference>
<dbReference type="Pfam" id="PF13847">
    <property type="entry name" value="Methyltransf_31"/>
    <property type="match status" value="1"/>
</dbReference>
<dbReference type="SUPFAM" id="SSF53335">
    <property type="entry name" value="S-adenosyl-L-methionine-dependent methyltransferases"/>
    <property type="match status" value="1"/>
</dbReference>
<name>A0ABT5BDK8_9BACT</name>
<keyword evidence="2" id="KW-0489">Methyltransferase</keyword>
<protein>
    <submittedName>
        <fullName evidence="2">Class I SAM-dependent methyltransferase</fullName>
    </submittedName>
</protein>
<evidence type="ECO:0000313" key="2">
    <source>
        <dbReference type="EMBL" id="MDC0672244.1"/>
    </source>
</evidence>
<evidence type="ECO:0000313" key="3">
    <source>
        <dbReference type="Proteomes" id="UP001217838"/>
    </source>
</evidence>
<organism evidence="2 3">
    <name type="scientific">Nannocystis radixulma</name>
    <dbReference type="NCBI Taxonomy" id="2995305"/>
    <lineage>
        <taxon>Bacteria</taxon>
        <taxon>Pseudomonadati</taxon>
        <taxon>Myxococcota</taxon>
        <taxon>Polyangia</taxon>
        <taxon>Nannocystales</taxon>
        <taxon>Nannocystaceae</taxon>
        <taxon>Nannocystis</taxon>
    </lineage>
</organism>
<dbReference type="PANTHER" id="PTHR43861">
    <property type="entry name" value="TRANS-ACONITATE 2-METHYLTRANSFERASE-RELATED"/>
    <property type="match status" value="1"/>
</dbReference>
<dbReference type="GO" id="GO:0008168">
    <property type="term" value="F:methyltransferase activity"/>
    <property type="evidence" value="ECO:0007669"/>
    <property type="project" value="UniProtKB-KW"/>
</dbReference>
<evidence type="ECO:0000259" key="1">
    <source>
        <dbReference type="Pfam" id="PF13847"/>
    </source>
</evidence>
<dbReference type="GO" id="GO:0032259">
    <property type="term" value="P:methylation"/>
    <property type="evidence" value="ECO:0007669"/>
    <property type="project" value="UniProtKB-KW"/>
</dbReference>
<dbReference type="InterPro" id="IPR025714">
    <property type="entry name" value="Methyltranfer_dom"/>
</dbReference>
<proteinExistence type="predicted"/>
<dbReference type="Gene3D" id="3.40.50.150">
    <property type="entry name" value="Vaccinia Virus protein VP39"/>
    <property type="match status" value="1"/>
</dbReference>
<feature type="domain" description="Methyltransferase" evidence="1">
    <location>
        <begin position="41"/>
        <end position="143"/>
    </location>
</feature>
<comment type="caution">
    <text evidence="2">The sequence shown here is derived from an EMBL/GenBank/DDBJ whole genome shotgun (WGS) entry which is preliminary data.</text>
</comment>
<keyword evidence="2" id="KW-0808">Transferase</keyword>
<dbReference type="EMBL" id="JAQNDN010000019">
    <property type="protein sequence ID" value="MDC0672244.1"/>
    <property type="molecule type" value="Genomic_DNA"/>
</dbReference>
<dbReference type="Proteomes" id="UP001217838">
    <property type="component" value="Unassembled WGS sequence"/>
</dbReference>
<reference evidence="2 3" key="1">
    <citation type="submission" date="2022-11" db="EMBL/GenBank/DDBJ databases">
        <title>Minimal conservation of predation-associated metabolite biosynthetic gene clusters underscores biosynthetic potential of Myxococcota including descriptions for ten novel species: Archangium lansinium sp. nov., Myxococcus landrumus sp. nov., Nannocystis bai.</title>
        <authorList>
            <person name="Ahearne A."/>
            <person name="Stevens C."/>
            <person name="Dowd S."/>
        </authorList>
    </citation>
    <scope>NUCLEOTIDE SEQUENCE [LARGE SCALE GENOMIC DNA]</scope>
    <source>
        <strain evidence="2 3">NCELM</strain>
    </source>
</reference>
<dbReference type="RefSeq" id="WP_272003645.1">
    <property type="nucleotide sequence ID" value="NZ_JAQNDN010000019.1"/>
</dbReference>
<dbReference type="PANTHER" id="PTHR43861:SF1">
    <property type="entry name" value="TRANS-ACONITATE 2-METHYLTRANSFERASE"/>
    <property type="match status" value="1"/>
</dbReference>
<keyword evidence="3" id="KW-1185">Reference proteome</keyword>
<sequence>MTQALFWNRNAEKYARTPVANPDAFERKIAITRSRMRPEHIVLDIGCGTGSLALRLVPAAAHVHGLDISCEMIRIAREKARAVDNVTFHEGPFDDSFSALAPGSLDGVCAYSLLHLVADRPAALARIFGLLRPGGFFVSSTACLGESWVPYRPLLGIMRALGKAPMVGFFTKERLRMELRAAGFVDLQEPDVGAEKLIAFMVASRPH</sequence>
<accession>A0ABT5BDK8</accession>
<dbReference type="InterPro" id="IPR029063">
    <property type="entry name" value="SAM-dependent_MTases_sf"/>
</dbReference>